<sequence length="149" mass="15898">MNARDIARAATAVIAIVALALSGAYAADVIRPDETTDGRPNVTVWAEESYFDRCLVLASVTVDTDEAVLAQSEFPNESHLAAPARLVREDTDRVPVALTDGGENVSFRSINTAENRIGDPLVYSIDTECNATVVSDPFAEAAERGESGR</sequence>
<dbReference type="AlphaFoldDB" id="A0ABD5NJC4"/>
<gene>
    <name evidence="1" type="ORF">ACFOUR_02025</name>
</gene>
<evidence type="ECO:0000313" key="2">
    <source>
        <dbReference type="Proteomes" id="UP001595846"/>
    </source>
</evidence>
<dbReference type="EMBL" id="JBHSAQ010000001">
    <property type="protein sequence ID" value="MFC3957151.1"/>
    <property type="molecule type" value="Genomic_DNA"/>
</dbReference>
<dbReference type="GeneID" id="73904684"/>
<organism evidence="1 2">
    <name type="scientific">Halovivax cerinus</name>
    <dbReference type="NCBI Taxonomy" id="1487865"/>
    <lineage>
        <taxon>Archaea</taxon>
        <taxon>Methanobacteriati</taxon>
        <taxon>Methanobacteriota</taxon>
        <taxon>Stenosarchaea group</taxon>
        <taxon>Halobacteria</taxon>
        <taxon>Halobacteriales</taxon>
        <taxon>Natrialbaceae</taxon>
        <taxon>Halovivax</taxon>
    </lineage>
</organism>
<accession>A0ABD5NJC4</accession>
<evidence type="ECO:0000313" key="1">
    <source>
        <dbReference type="EMBL" id="MFC3957151.1"/>
    </source>
</evidence>
<dbReference type="RefSeq" id="WP_256531919.1">
    <property type="nucleotide sequence ID" value="NZ_CP101824.1"/>
</dbReference>
<protein>
    <submittedName>
        <fullName evidence="1">Uncharacterized protein</fullName>
    </submittedName>
</protein>
<reference evidence="1 2" key="1">
    <citation type="journal article" date="2019" name="Int. J. Syst. Evol. Microbiol.">
        <title>The Global Catalogue of Microorganisms (GCM) 10K type strain sequencing project: providing services to taxonomists for standard genome sequencing and annotation.</title>
        <authorList>
            <consortium name="The Broad Institute Genomics Platform"/>
            <consortium name="The Broad Institute Genome Sequencing Center for Infectious Disease"/>
            <person name="Wu L."/>
            <person name="Ma J."/>
        </authorList>
    </citation>
    <scope>NUCLEOTIDE SEQUENCE [LARGE SCALE GENOMIC DNA]</scope>
    <source>
        <strain evidence="1 2">IBRC-M 10256</strain>
    </source>
</reference>
<proteinExistence type="predicted"/>
<keyword evidence="2" id="KW-1185">Reference proteome</keyword>
<dbReference type="Proteomes" id="UP001595846">
    <property type="component" value="Unassembled WGS sequence"/>
</dbReference>
<comment type="caution">
    <text evidence="1">The sequence shown here is derived from an EMBL/GenBank/DDBJ whole genome shotgun (WGS) entry which is preliminary data.</text>
</comment>
<name>A0ABD5NJC4_9EURY</name>